<protein>
    <recommendedName>
        <fullName evidence="9">G-protein coupled receptors family 1 profile domain-containing protein</fullName>
    </recommendedName>
</protein>
<dbReference type="Pfam" id="PF10324">
    <property type="entry name" value="7TM_GPCR_Srw"/>
    <property type="match status" value="1"/>
</dbReference>
<feature type="transmembrane region" description="Helical" evidence="8">
    <location>
        <begin position="149"/>
        <end position="172"/>
    </location>
</feature>
<reference evidence="10" key="1">
    <citation type="submission" date="2020-05" db="UniProtKB">
        <authorList>
            <consortium name="EnsemblMetazoa"/>
        </authorList>
    </citation>
    <scope>IDENTIFICATION</scope>
    <source>
        <strain evidence="10">BB02</strain>
    </source>
</reference>
<evidence type="ECO:0000256" key="6">
    <source>
        <dbReference type="ARBA" id="ARBA00023170"/>
    </source>
</evidence>
<dbReference type="InterPro" id="IPR000276">
    <property type="entry name" value="GPCR_Rhodpsn"/>
</dbReference>
<dbReference type="PROSITE" id="PS50262">
    <property type="entry name" value="G_PROTEIN_RECEP_F1_2"/>
    <property type="match status" value="1"/>
</dbReference>
<keyword evidence="5 8" id="KW-0472">Membrane</keyword>
<keyword evidence="4" id="KW-0297">G-protein coupled receptor</keyword>
<keyword evidence="6" id="KW-0675">Receptor</keyword>
<evidence type="ECO:0000256" key="1">
    <source>
        <dbReference type="ARBA" id="ARBA00004141"/>
    </source>
</evidence>
<evidence type="ECO:0000259" key="9">
    <source>
        <dbReference type="PROSITE" id="PS50262"/>
    </source>
</evidence>
<evidence type="ECO:0000256" key="2">
    <source>
        <dbReference type="ARBA" id="ARBA00022692"/>
    </source>
</evidence>
<evidence type="ECO:0000256" key="3">
    <source>
        <dbReference type="ARBA" id="ARBA00022989"/>
    </source>
</evidence>
<dbReference type="InterPro" id="IPR019427">
    <property type="entry name" value="7TM_GPCR_serpentine_rcpt_Srw"/>
</dbReference>
<dbReference type="Proteomes" id="UP000076420">
    <property type="component" value="Unassembled WGS sequence"/>
</dbReference>
<dbReference type="InterPro" id="IPR017452">
    <property type="entry name" value="GPCR_Rhodpsn_7TM"/>
</dbReference>
<evidence type="ECO:0000256" key="8">
    <source>
        <dbReference type="SAM" id="Phobius"/>
    </source>
</evidence>
<organism evidence="10 11">
    <name type="scientific">Biomphalaria glabrata</name>
    <name type="common">Bloodfluke planorb</name>
    <name type="synonym">Freshwater snail</name>
    <dbReference type="NCBI Taxonomy" id="6526"/>
    <lineage>
        <taxon>Eukaryota</taxon>
        <taxon>Metazoa</taxon>
        <taxon>Spiralia</taxon>
        <taxon>Lophotrochozoa</taxon>
        <taxon>Mollusca</taxon>
        <taxon>Gastropoda</taxon>
        <taxon>Heterobranchia</taxon>
        <taxon>Euthyneura</taxon>
        <taxon>Panpulmonata</taxon>
        <taxon>Hygrophila</taxon>
        <taxon>Lymnaeoidea</taxon>
        <taxon>Planorbidae</taxon>
        <taxon>Biomphalaria</taxon>
    </lineage>
</organism>
<dbReference type="KEGG" id="bgt:106072992"/>
<dbReference type="SMART" id="SM01381">
    <property type="entry name" value="7TM_GPCR_Srsx"/>
    <property type="match status" value="1"/>
</dbReference>
<proteinExistence type="predicted"/>
<evidence type="ECO:0000313" key="11">
    <source>
        <dbReference type="Proteomes" id="UP000076420"/>
    </source>
</evidence>
<keyword evidence="7" id="KW-0807">Transducer</keyword>
<feature type="transmembrane region" description="Helical" evidence="8">
    <location>
        <begin position="65"/>
        <end position="85"/>
    </location>
</feature>
<dbReference type="VEuPathDB" id="VectorBase:BGLB024950"/>
<dbReference type="PANTHER" id="PTHR24243">
    <property type="entry name" value="G-PROTEIN COUPLED RECEPTOR"/>
    <property type="match status" value="1"/>
</dbReference>
<dbReference type="PRINTS" id="PR00237">
    <property type="entry name" value="GPCRRHODOPSN"/>
</dbReference>
<dbReference type="Gene3D" id="1.20.1070.10">
    <property type="entry name" value="Rhodopsin 7-helix transmembrane proteins"/>
    <property type="match status" value="1"/>
</dbReference>
<name>A0A2C9KYA6_BIOGL</name>
<dbReference type="VEuPathDB" id="VectorBase:BGLAX_047210"/>
<sequence>MKNNESEFFEDSEDSLVSEQDRNMFELVNLVVISSGIAVVGVVSNVINILVFYRQGLNSTVNISFTGLAVSDLCSLITLLCFNLFENPYFAKSGVPLLASEFQHLTCGFPHACFTRITSWITVYITAERCLCIALPLKVHRIITPRQTTLTIVIIYVWMIVSLLPEYVTVYIDWKFVAILNRTVLGLAFTSDRPRVDGLSFMLYSIYMLVSFFAVVILTSVLFVKLKRNSERRKEVTNNTHPGSTVRDKKTLRMVVVIASVLIVTFTPQVVIFTAGFIEPGFSVVGRYANLFFVSWSFCFVFDAINSTANIVLYYKMSTKYRDTFRDIFSACIAEETQRFPTKK</sequence>
<dbReference type="AlphaFoldDB" id="A0A2C9KYA6"/>
<dbReference type="PANTHER" id="PTHR24243:SF208">
    <property type="entry name" value="PYROKININ-1 RECEPTOR"/>
    <property type="match status" value="1"/>
</dbReference>
<feature type="transmembrane region" description="Helical" evidence="8">
    <location>
        <begin position="27"/>
        <end position="53"/>
    </location>
</feature>
<dbReference type="EnsemblMetazoa" id="BGLB024950-RA">
    <property type="protein sequence ID" value="BGLB024950-PA"/>
    <property type="gene ID" value="BGLB024950"/>
</dbReference>
<comment type="subcellular location">
    <subcellularLocation>
        <location evidence="1">Membrane</location>
        <topology evidence="1">Multi-pass membrane protein</topology>
    </subcellularLocation>
</comment>
<gene>
    <name evidence="10" type="primary">106072992</name>
</gene>
<dbReference type="SUPFAM" id="SSF81321">
    <property type="entry name" value="Family A G protein-coupled receptor-like"/>
    <property type="match status" value="1"/>
</dbReference>
<dbReference type="GO" id="GO:0008528">
    <property type="term" value="F:G protein-coupled peptide receptor activity"/>
    <property type="evidence" value="ECO:0007669"/>
    <property type="project" value="InterPro"/>
</dbReference>
<evidence type="ECO:0000313" key="10">
    <source>
        <dbReference type="EnsemblMetazoa" id="BGLB024950-PA"/>
    </source>
</evidence>
<dbReference type="STRING" id="6526.A0A2C9KYA6"/>
<keyword evidence="3 8" id="KW-1133">Transmembrane helix</keyword>
<feature type="transmembrane region" description="Helical" evidence="8">
    <location>
        <begin position="201"/>
        <end position="224"/>
    </location>
</feature>
<evidence type="ECO:0000256" key="7">
    <source>
        <dbReference type="ARBA" id="ARBA00023224"/>
    </source>
</evidence>
<feature type="transmembrane region" description="Helical" evidence="8">
    <location>
        <begin position="290"/>
        <end position="315"/>
    </location>
</feature>
<feature type="transmembrane region" description="Helical" evidence="8">
    <location>
        <begin position="254"/>
        <end position="278"/>
    </location>
</feature>
<evidence type="ECO:0000256" key="5">
    <source>
        <dbReference type="ARBA" id="ARBA00023136"/>
    </source>
</evidence>
<feature type="domain" description="G-protein coupled receptors family 1 profile" evidence="9">
    <location>
        <begin position="44"/>
        <end position="314"/>
    </location>
</feature>
<dbReference type="GO" id="GO:0016020">
    <property type="term" value="C:membrane"/>
    <property type="evidence" value="ECO:0007669"/>
    <property type="project" value="UniProtKB-SubCell"/>
</dbReference>
<keyword evidence="2 8" id="KW-0812">Transmembrane</keyword>
<accession>A0A2C9KYA6</accession>
<evidence type="ECO:0000256" key="4">
    <source>
        <dbReference type="ARBA" id="ARBA00023040"/>
    </source>
</evidence>